<keyword evidence="2" id="KW-0449">Lipoprotein</keyword>
<evidence type="ECO:0000313" key="2">
    <source>
        <dbReference type="EMBL" id="AEF80687.1"/>
    </source>
</evidence>
<dbReference type="AlphaFoldDB" id="F5Y719"/>
<protein>
    <submittedName>
        <fullName evidence="2">Putative lipoprotein</fullName>
    </submittedName>
</protein>
<dbReference type="OrthoDB" id="9912102at2"/>
<feature type="transmembrane region" description="Helical" evidence="1">
    <location>
        <begin position="12"/>
        <end position="37"/>
    </location>
</feature>
<dbReference type="eggNOG" id="ENOG5031YGE">
    <property type="taxonomic scope" value="Bacteria"/>
</dbReference>
<reference evidence="3" key="1">
    <citation type="submission" date="2009-12" db="EMBL/GenBank/DDBJ databases">
        <title>Complete sequence of Treponema azotonutricium strain ZAS-9.</title>
        <authorList>
            <person name="Tetu S.G."/>
            <person name="Matson E."/>
            <person name="Ren Q."/>
            <person name="Seshadri R."/>
            <person name="Elbourne L."/>
            <person name="Hassan K.A."/>
            <person name="Durkin A."/>
            <person name="Radune D."/>
            <person name="Mohamoud Y."/>
            <person name="Shay R."/>
            <person name="Jin S."/>
            <person name="Zhang X."/>
            <person name="Lucey K."/>
            <person name="Ballor N.R."/>
            <person name="Ottesen E."/>
            <person name="Rosenthal R."/>
            <person name="Allen A."/>
            <person name="Leadbetter J.R."/>
            <person name="Paulsen I.T."/>
        </authorList>
    </citation>
    <scope>NUCLEOTIDE SEQUENCE [LARGE SCALE GENOMIC DNA]</scope>
    <source>
        <strain evidence="3">ATCC BAA-888 / DSM 13862 / ZAS-9</strain>
    </source>
</reference>
<dbReference type="PROSITE" id="PS51257">
    <property type="entry name" value="PROKAR_LIPOPROTEIN"/>
    <property type="match status" value="1"/>
</dbReference>
<dbReference type="KEGG" id="taz:TREAZ_1178"/>
<accession>F5Y719</accession>
<gene>
    <name evidence="2" type="ordered locus">TREAZ_1178</name>
</gene>
<dbReference type="InParanoid" id="F5Y719"/>
<dbReference type="STRING" id="545695.TREAZ_1178"/>
<proteinExistence type="predicted"/>
<evidence type="ECO:0000256" key="1">
    <source>
        <dbReference type="SAM" id="Phobius"/>
    </source>
</evidence>
<name>F5Y719_LEAAZ</name>
<dbReference type="Proteomes" id="UP000009222">
    <property type="component" value="Chromosome"/>
</dbReference>
<keyword evidence="1" id="KW-1133">Transmembrane helix</keyword>
<keyword evidence="1" id="KW-0472">Membrane</keyword>
<sequence>MAKVKIPRVFPILGVVLIWGGLFVSCTEFFSTSLAPWAARNPDNIIPAVTTGNVDELIAMTENNPDMSLAVLKKIEDAAKNATGDAKTALQTAALEAAVNATGMGSAVLNNVDKLVTVDEDNAKKLVLDAIHDMKNLDASCKTLMGILPPPPPITYPPTPDPAFDAFTANANPDELAMAAAMLLAGELNKQDDPEAYINDFDPKNINDPESSANLAAALALVAAIDYDTIEDNGPLRQLLDGLHLLPDDYVHP</sequence>
<keyword evidence="3" id="KW-1185">Reference proteome</keyword>
<dbReference type="HOGENOM" id="CLU_1160685_0_0_12"/>
<evidence type="ECO:0000313" key="3">
    <source>
        <dbReference type="Proteomes" id="UP000009222"/>
    </source>
</evidence>
<keyword evidence="1" id="KW-0812">Transmembrane</keyword>
<organism evidence="2 3">
    <name type="scientific">Leadbettera azotonutricia (strain ATCC BAA-888 / DSM 13862 / ZAS-9)</name>
    <name type="common">Treponema azotonutricium</name>
    <dbReference type="NCBI Taxonomy" id="545695"/>
    <lineage>
        <taxon>Bacteria</taxon>
        <taxon>Pseudomonadati</taxon>
        <taxon>Spirochaetota</taxon>
        <taxon>Spirochaetia</taxon>
        <taxon>Spirochaetales</taxon>
        <taxon>Breznakiellaceae</taxon>
        <taxon>Leadbettera</taxon>
    </lineage>
</organism>
<reference evidence="2 3" key="2">
    <citation type="journal article" date="2011" name="ISME J.">
        <title>RNA-seq reveals cooperative metabolic interactions between two termite-gut spirochete species in co-culture.</title>
        <authorList>
            <person name="Rosenthal A.Z."/>
            <person name="Matson E.G."/>
            <person name="Eldar A."/>
            <person name="Leadbetter J.R."/>
        </authorList>
    </citation>
    <scope>NUCLEOTIDE SEQUENCE [LARGE SCALE GENOMIC DNA]</scope>
    <source>
        <strain evidence="3">ATCC BAA-888 / DSM 13862 / ZAS-9</strain>
    </source>
</reference>
<dbReference type="RefSeq" id="WP_015710815.1">
    <property type="nucleotide sequence ID" value="NC_015577.1"/>
</dbReference>
<dbReference type="EMBL" id="CP001841">
    <property type="protein sequence ID" value="AEF80687.1"/>
    <property type="molecule type" value="Genomic_DNA"/>
</dbReference>